<feature type="transmembrane region" description="Helical" evidence="10">
    <location>
        <begin position="65"/>
        <end position="88"/>
    </location>
</feature>
<feature type="transmembrane region" description="Helical" evidence="10">
    <location>
        <begin position="198"/>
        <end position="220"/>
    </location>
</feature>
<evidence type="ECO:0000256" key="1">
    <source>
        <dbReference type="ARBA" id="ARBA00004651"/>
    </source>
</evidence>
<evidence type="ECO:0000256" key="9">
    <source>
        <dbReference type="ARBA" id="ARBA00061532"/>
    </source>
</evidence>
<keyword evidence="4" id="KW-0133">Cell shape</keyword>
<evidence type="ECO:0000256" key="2">
    <source>
        <dbReference type="ARBA" id="ARBA00022475"/>
    </source>
</evidence>
<keyword evidence="3 10" id="KW-0812">Transmembrane</keyword>
<evidence type="ECO:0000256" key="5">
    <source>
        <dbReference type="ARBA" id="ARBA00022984"/>
    </source>
</evidence>
<keyword evidence="12" id="KW-1185">Reference proteome</keyword>
<dbReference type="PANTHER" id="PTHR43486">
    <property type="entry name" value="LIPID II FLIPPASE MURJ-RELATED"/>
    <property type="match status" value="1"/>
</dbReference>
<dbReference type="InterPro" id="IPR004268">
    <property type="entry name" value="MurJ"/>
</dbReference>
<evidence type="ECO:0000256" key="10">
    <source>
        <dbReference type="SAM" id="Phobius"/>
    </source>
</evidence>
<gene>
    <name evidence="11" type="ORF">AWB80_05945</name>
</gene>
<keyword evidence="2" id="KW-1003">Cell membrane</keyword>
<keyword evidence="7 10" id="KW-0472">Membrane</keyword>
<evidence type="ECO:0000256" key="7">
    <source>
        <dbReference type="ARBA" id="ARBA00023136"/>
    </source>
</evidence>
<evidence type="ECO:0000256" key="6">
    <source>
        <dbReference type="ARBA" id="ARBA00022989"/>
    </source>
</evidence>
<feature type="transmembrane region" description="Helical" evidence="10">
    <location>
        <begin position="395"/>
        <end position="417"/>
    </location>
</feature>
<dbReference type="Pfam" id="PF03023">
    <property type="entry name" value="MurJ"/>
    <property type="match status" value="1"/>
</dbReference>
<comment type="caution">
    <text evidence="11">The sequence shown here is derived from an EMBL/GenBank/DDBJ whole genome shotgun (WGS) entry which is preliminary data.</text>
</comment>
<dbReference type="OrthoDB" id="9804143at2"/>
<evidence type="ECO:0000313" key="12">
    <source>
        <dbReference type="Proteomes" id="UP000054911"/>
    </source>
</evidence>
<keyword evidence="6 10" id="KW-1133">Transmembrane helix</keyword>
<feature type="transmembrane region" description="Helical" evidence="10">
    <location>
        <begin position="325"/>
        <end position="346"/>
    </location>
</feature>
<dbReference type="STRING" id="1777141.AWB80_05945"/>
<dbReference type="AlphaFoldDB" id="A0A158CWG0"/>
<dbReference type="Proteomes" id="UP000054911">
    <property type="component" value="Unassembled WGS sequence"/>
</dbReference>
<feature type="transmembrane region" description="Helical" evidence="10">
    <location>
        <begin position="423"/>
        <end position="442"/>
    </location>
</feature>
<proteinExistence type="inferred from homology"/>
<feature type="transmembrane region" description="Helical" evidence="10">
    <location>
        <begin position="143"/>
        <end position="163"/>
    </location>
</feature>
<feature type="transmembrane region" description="Helical" evidence="10">
    <location>
        <begin position="175"/>
        <end position="192"/>
    </location>
</feature>
<keyword evidence="5" id="KW-0573">Peptidoglycan synthesis</keyword>
<protein>
    <submittedName>
        <fullName evidence="11">Virulence factor MVIN family protein</fullName>
    </submittedName>
</protein>
<dbReference type="PANTHER" id="PTHR43486:SF1">
    <property type="entry name" value="LIPID II FLIPPASE MURJ-RELATED"/>
    <property type="match status" value="1"/>
</dbReference>
<dbReference type="GO" id="GO:0005886">
    <property type="term" value="C:plasma membrane"/>
    <property type="evidence" value="ECO:0007669"/>
    <property type="project" value="UniProtKB-SubCell"/>
</dbReference>
<organism evidence="11 12">
    <name type="scientific">Caballeronia pedi</name>
    <dbReference type="NCBI Taxonomy" id="1777141"/>
    <lineage>
        <taxon>Bacteria</taxon>
        <taxon>Pseudomonadati</taxon>
        <taxon>Pseudomonadota</taxon>
        <taxon>Betaproteobacteria</taxon>
        <taxon>Burkholderiales</taxon>
        <taxon>Burkholderiaceae</taxon>
        <taxon>Caballeronia</taxon>
    </lineage>
</organism>
<evidence type="ECO:0000256" key="4">
    <source>
        <dbReference type="ARBA" id="ARBA00022960"/>
    </source>
</evidence>
<dbReference type="GO" id="GO:0009252">
    <property type="term" value="P:peptidoglycan biosynthetic process"/>
    <property type="evidence" value="ECO:0007669"/>
    <property type="project" value="UniProtKB-KW"/>
</dbReference>
<comment type="subcellular location">
    <subcellularLocation>
        <location evidence="1">Cell membrane</location>
        <topology evidence="1">Multi-pass membrane protein</topology>
    </subcellularLocation>
</comment>
<comment type="function">
    <text evidence="8">Involved in peptidoglycan biosynthesis. Transports lipid-linked peptidoglycan precursors from the inner to the outer leaflet of the cytoplasmic membrane.</text>
</comment>
<feature type="transmembrane region" description="Helical" evidence="10">
    <location>
        <begin position="100"/>
        <end position="123"/>
    </location>
</feature>
<comment type="similarity">
    <text evidence="9">Belongs to the MurJ/MviN family.</text>
</comment>
<dbReference type="EMBL" id="FCOE02000027">
    <property type="protein sequence ID" value="SAK86551.1"/>
    <property type="molecule type" value="Genomic_DNA"/>
</dbReference>
<dbReference type="GO" id="GO:0008360">
    <property type="term" value="P:regulation of cell shape"/>
    <property type="evidence" value="ECO:0007669"/>
    <property type="project" value="UniProtKB-KW"/>
</dbReference>
<evidence type="ECO:0000256" key="3">
    <source>
        <dbReference type="ARBA" id="ARBA00022692"/>
    </source>
</evidence>
<accession>A0A158CWG0</accession>
<name>A0A158CWG0_9BURK</name>
<evidence type="ECO:0000256" key="8">
    <source>
        <dbReference type="ARBA" id="ARBA00060041"/>
    </source>
</evidence>
<feature type="transmembrane region" description="Helical" evidence="10">
    <location>
        <begin position="366"/>
        <end position="388"/>
    </location>
</feature>
<reference evidence="11" key="1">
    <citation type="submission" date="2016-01" db="EMBL/GenBank/DDBJ databases">
        <authorList>
            <person name="Peeters C."/>
        </authorList>
    </citation>
    <scope>NUCLEOTIDE SEQUENCE [LARGE SCALE GENOMIC DNA]</scope>
    <source>
        <strain evidence="11">LMG 29323</strain>
    </source>
</reference>
<sequence>MLTAAVESVRRRLGGMHQDHKRIARSAFVLLIFVLAGKCIGASKEMAIAFRYGINGTVDAYQLALTLVTWLPTLLTNELSVLLVPALVALRKDKSQQNGFLGELEGMGFVVSLAFCLLLYLSWPYMAELVATSLSPSTRESVRQMILGMMPVGVLTFTICISASRLQASGRHINTLLECVPAIGLLIFVLAAQNNESIMPLVLGTSIGFVVQAVWLRILARRADGASDMPRVSMNAPQWPKTIRSMGTLMVGSVVAGLWLPVDQYFMAQQGDGAIATLGYANRLLSLLLSMGALAISRATLPILSEILFQGDHARARSTALKWSGVMLTVGLIGACLAYVLAPYAIKLLFQKGAFTAEDTLAVTTLFRFGLLQVPFYFGMCVLVQLFASEMRYRTISIVSLLGFSVKVLGNVVLVRLYGAQGVLLATGVGAACIHACYIYLARFRVSLANGR</sequence>
<evidence type="ECO:0000313" key="11">
    <source>
        <dbReference type="EMBL" id="SAK86551.1"/>
    </source>
</evidence>